<dbReference type="PANTHER" id="PTHR43782:SF3">
    <property type="entry name" value="ARGINASE"/>
    <property type="match status" value="1"/>
</dbReference>
<dbReference type="InterPro" id="IPR023696">
    <property type="entry name" value="Ureohydrolase_dom_sf"/>
</dbReference>
<evidence type="ECO:0000256" key="9">
    <source>
        <dbReference type="NCBIfam" id="TIGR01229"/>
    </source>
</evidence>
<reference evidence="14" key="1">
    <citation type="submission" date="2019-12" db="EMBL/GenBank/DDBJ databases">
        <authorList>
            <person name="zhang j."/>
            <person name="sun C.M."/>
        </authorList>
    </citation>
    <scope>NUCLEOTIDE SEQUENCE</scope>
    <source>
        <strain evidence="14">NS-1</strain>
    </source>
</reference>
<evidence type="ECO:0000256" key="12">
    <source>
        <dbReference type="RuleBase" id="RU003684"/>
    </source>
</evidence>
<comment type="cofactor">
    <cofactor evidence="10 13">
        <name>Mn(2+)</name>
        <dbReference type="ChEBI" id="CHEBI:29035"/>
    </cofactor>
    <text evidence="10 13">Binds 2 manganese ions per subunit.</text>
</comment>
<dbReference type="Pfam" id="PF00491">
    <property type="entry name" value="Arginase"/>
    <property type="match status" value="1"/>
</dbReference>
<organism evidence="14 15">
    <name type="scientific">Iocasia fonsfrigidae</name>
    <dbReference type="NCBI Taxonomy" id="2682810"/>
    <lineage>
        <taxon>Bacteria</taxon>
        <taxon>Bacillati</taxon>
        <taxon>Bacillota</taxon>
        <taxon>Clostridia</taxon>
        <taxon>Halanaerobiales</taxon>
        <taxon>Halanaerobiaceae</taxon>
        <taxon>Iocasia</taxon>
    </lineage>
</organism>
<dbReference type="KEGG" id="ifn:GM661_10195"/>
<evidence type="ECO:0000256" key="11">
    <source>
        <dbReference type="PROSITE-ProRule" id="PRU00742"/>
    </source>
</evidence>
<dbReference type="Proteomes" id="UP000665020">
    <property type="component" value="Chromosome"/>
</dbReference>
<dbReference type="InterPro" id="IPR020855">
    <property type="entry name" value="Ureohydrolase_Mn_BS"/>
</dbReference>
<evidence type="ECO:0000256" key="7">
    <source>
        <dbReference type="ARBA" id="ARBA00023211"/>
    </source>
</evidence>
<evidence type="ECO:0000256" key="1">
    <source>
        <dbReference type="ARBA" id="ARBA00005098"/>
    </source>
</evidence>
<proteinExistence type="inferred from homology"/>
<keyword evidence="6 12" id="KW-0378">Hydrolase</keyword>
<evidence type="ECO:0000256" key="13">
    <source>
        <dbReference type="RuleBase" id="RU361159"/>
    </source>
</evidence>
<dbReference type="PROSITE" id="PS51409">
    <property type="entry name" value="ARGINASE_2"/>
    <property type="match status" value="1"/>
</dbReference>
<feature type="binding site" evidence="10">
    <location>
        <position position="124"/>
    </location>
    <ligand>
        <name>Mn(2+)</name>
        <dbReference type="ChEBI" id="CHEBI:29035"/>
        <label>2</label>
    </ligand>
</feature>
<dbReference type="InterPro" id="IPR014033">
    <property type="entry name" value="Arginase"/>
</dbReference>
<evidence type="ECO:0000256" key="8">
    <source>
        <dbReference type="ARBA" id="ARBA00047391"/>
    </source>
</evidence>
<evidence type="ECO:0000256" key="4">
    <source>
        <dbReference type="ARBA" id="ARBA00022503"/>
    </source>
</evidence>
<feature type="binding site" evidence="10">
    <location>
        <position position="230"/>
    </location>
    <ligand>
        <name>Mn(2+)</name>
        <dbReference type="ChEBI" id="CHEBI:29035"/>
        <label>1</label>
    </ligand>
</feature>
<dbReference type="GO" id="GO:0030145">
    <property type="term" value="F:manganese ion binding"/>
    <property type="evidence" value="ECO:0007669"/>
    <property type="project" value="TreeGrafter"/>
</dbReference>
<name>A0A8A7KKD9_9FIRM</name>
<feature type="binding site" evidence="10">
    <location>
        <position position="228"/>
    </location>
    <ligand>
        <name>Mn(2+)</name>
        <dbReference type="ChEBI" id="CHEBI:29035"/>
        <label>1</label>
    </ligand>
</feature>
<evidence type="ECO:0000313" key="14">
    <source>
        <dbReference type="EMBL" id="QTL98322.1"/>
    </source>
</evidence>
<comment type="catalytic activity">
    <reaction evidence="8 13">
        <text>L-arginine + H2O = urea + L-ornithine</text>
        <dbReference type="Rhea" id="RHEA:20569"/>
        <dbReference type="ChEBI" id="CHEBI:15377"/>
        <dbReference type="ChEBI" id="CHEBI:16199"/>
        <dbReference type="ChEBI" id="CHEBI:32682"/>
        <dbReference type="ChEBI" id="CHEBI:46911"/>
        <dbReference type="EC" id="3.5.3.1"/>
    </reaction>
</comment>
<evidence type="ECO:0000256" key="10">
    <source>
        <dbReference type="PIRSR" id="PIRSR036979-1"/>
    </source>
</evidence>
<dbReference type="CDD" id="cd09989">
    <property type="entry name" value="Arginase"/>
    <property type="match status" value="1"/>
</dbReference>
<comment type="pathway">
    <text evidence="1">Nitrogen metabolism; urea cycle; L-ornithine and urea from L-arginine: step 1/1.</text>
</comment>
<dbReference type="GO" id="GO:0000050">
    <property type="term" value="P:urea cycle"/>
    <property type="evidence" value="ECO:0007669"/>
    <property type="project" value="UniProtKB-UniPathway"/>
</dbReference>
<dbReference type="NCBIfam" id="TIGR01229">
    <property type="entry name" value="rocF_arginase"/>
    <property type="match status" value="1"/>
</dbReference>
<keyword evidence="4 13" id="KW-0056">Arginine metabolism</keyword>
<evidence type="ECO:0000313" key="15">
    <source>
        <dbReference type="Proteomes" id="UP000665020"/>
    </source>
</evidence>
<keyword evidence="5 10" id="KW-0479">Metal-binding</keyword>
<dbReference type="InterPro" id="IPR006035">
    <property type="entry name" value="Ureohydrolase"/>
</dbReference>
<dbReference type="GO" id="GO:0005737">
    <property type="term" value="C:cytoplasm"/>
    <property type="evidence" value="ECO:0007669"/>
    <property type="project" value="TreeGrafter"/>
</dbReference>
<dbReference type="FunFam" id="3.40.800.10:FF:000012">
    <property type="entry name" value="Arginase"/>
    <property type="match status" value="1"/>
</dbReference>
<protein>
    <recommendedName>
        <fullName evidence="3 9">Arginase</fullName>
        <ecNumber evidence="2 9">3.5.3.1</ecNumber>
    </recommendedName>
</protein>
<dbReference type="Gene3D" id="3.40.800.10">
    <property type="entry name" value="Ureohydrolase domain"/>
    <property type="match status" value="1"/>
</dbReference>
<dbReference type="PIRSF" id="PIRSF036979">
    <property type="entry name" value="Arginase"/>
    <property type="match status" value="1"/>
</dbReference>
<feature type="binding site" evidence="10">
    <location>
        <position position="128"/>
    </location>
    <ligand>
        <name>Mn(2+)</name>
        <dbReference type="ChEBI" id="CHEBI:29035"/>
        <label>1</label>
    </ligand>
</feature>
<sequence>MNNDISVLGIKVDLGIYKRGANNGPDAIRKAGLIRGLECKGYNVYDEGDWDSDVELVDYLNDFNNVSLDIRIVTKEFERLANKVKNFCTTDKFPLIIGGDHSISIATIAGISLNYNNLGIIWFDAHADLNTPDTSLSGNIYGMPLAVNLGYGYPRFLEVGYSGPKVKHKNIVLVGTRELDPGEIKFIDNHDIKVFSMKEINRKGIENVMIDVLDYLGKKCDGIHLSFDMDVLDPNYVPGVRTPCSDGVSLSDGIIAMKTIRESKLLSSAEFVEVNPKLDVNQQTARNVVKLVENLF</sequence>
<accession>A0A8A7KKD9</accession>
<evidence type="ECO:0000256" key="3">
    <source>
        <dbReference type="ARBA" id="ARBA00018123"/>
    </source>
</evidence>
<dbReference type="EMBL" id="CP046640">
    <property type="protein sequence ID" value="QTL98322.1"/>
    <property type="molecule type" value="Genomic_DNA"/>
</dbReference>
<dbReference type="EC" id="3.5.3.1" evidence="2 9"/>
<dbReference type="AlphaFoldDB" id="A0A8A7KKD9"/>
<feature type="binding site" evidence="10">
    <location>
        <position position="101"/>
    </location>
    <ligand>
        <name>Mn(2+)</name>
        <dbReference type="ChEBI" id="CHEBI:29035"/>
        <label>1</label>
    </ligand>
</feature>
<dbReference type="PRINTS" id="PR00116">
    <property type="entry name" value="ARGINASE"/>
</dbReference>
<evidence type="ECO:0000256" key="6">
    <source>
        <dbReference type="ARBA" id="ARBA00022801"/>
    </source>
</evidence>
<dbReference type="RefSeq" id="WP_230866763.1">
    <property type="nucleotide sequence ID" value="NZ_CP046640.1"/>
</dbReference>
<feature type="binding site" evidence="10">
    <location>
        <position position="126"/>
    </location>
    <ligand>
        <name>Mn(2+)</name>
        <dbReference type="ChEBI" id="CHEBI:29035"/>
        <label>2</label>
    </ligand>
</feature>
<evidence type="ECO:0000256" key="5">
    <source>
        <dbReference type="ARBA" id="ARBA00022723"/>
    </source>
</evidence>
<keyword evidence="15" id="KW-1185">Reference proteome</keyword>
<dbReference type="GO" id="GO:0006525">
    <property type="term" value="P:arginine metabolic process"/>
    <property type="evidence" value="ECO:0007669"/>
    <property type="project" value="UniProtKB-KW"/>
</dbReference>
<dbReference type="PANTHER" id="PTHR43782">
    <property type="entry name" value="ARGINASE"/>
    <property type="match status" value="1"/>
</dbReference>
<dbReference type="UniPathway" id="UPA00158">
    <property type="reaction ID" value="UER00270"/>
</dbReference>
<gene>
    <name evidence="14" type="primary">rocF</name>
    <name evidence="14" type="ORF">GM661_10195</name>
</gene>
<dbReference type="SUPFAM" id="SSF52768">
    <property type="entry name" value="Arginase/deacetylase"/>
    <property type="match status" value="1"/>
</dbReference>
<dbReference type="PROSITE" id="PS01053">
    <property type="entry name" value="ARGINASE_1"/>
    <property type="match status" value="1"/>
</dbReference>
<evidence type="ECO:0000256" key="2">
    <source>
        <dbReference type="ARBA" id="ARBA00012168"/>
    </source>
</evidence>
<dbReference type="GO" id="GO:0004053">
    <property type="term" value="F:arginase activity"/>
    <property type="evidence" value="ECO:0007669"/>
    <property type="project" value="UniProtKB-UniRule"/>
</dbReference>
<comment type="similarity">
    <text evidence="11 12">Belongs to the arginase family.</text>
</comment>
<keyword evidence="7 10" id="KW-0464">Manganese</keyword>